<dbReference type="Gene3D" id="3.40.30.10">
    <property type="entry name" value="Glutaredoxin"/>
    <property type="match status" value="1"/>
</dbReference>
<dbReference type="PIRSF" id="PIRSF000216">
    <property type="entry name" value="NADH_DH_24kDa"/>
    <property type="match status" value="1"/>
</dbReference>
<dbReference type="PANTHER" id="PTHR43342:SF1">
    <property type="entry name" value="BIFURCATING [FEFE] HYDROGENASE GAMMA SUBUNIT"/>
    <property type="match status" value="1"/>
</dbReference>
<comment type="cofactor">
    <cofactor evidence="6">
        <name>[2Fe-2S] cluster</name>
        <dbReference type="ChEBI" id="CHEBI:190135"/>
    </cofactor>
</comment>
<dbReference type="Gene3D" id="1.10.10.1590">
    <property type="entry name" value="NADH-quinone oxidoreductase subunit E"/>
    <property type="match status" value="1"/>
</dbReference>
<comment type="caution">
    <text evidence="8">The sequence shown here is derived from an EMBL/GenBank/DDBJ whole genome shotgun (WGS) entry which is preliminary data.</text>
</comment>
<evidence type="ECO:0000256" key="7">
    <source>
        <dbReference type="PIRSR" id="PIRSR000216-1"/>
    </source>
</evidence>
<keyword evidence="9" id="KW-1185">Reference proteome</keyword>
<dbReference type="InterPro" id="IPR041921">
    <property type="entry name" value="NuoE_N"/>
</dbReference>
<gene>
    <name evidence="8" type="ORF">LZD57_07970</name>
</gene>
<keyword evidence="5 7" id="KW-0411">Iron-sulfur</keyword>
<evidence type="ECO:0000256" key="6">
    <source>
        <dbReference type="ARBA" id="ARBA00034078"/>
    </source>
</evidence>
<dbReference type="AlphaFoldDB" id="A0A9X1T4M8"/>
<evidence type="ECO:0000313" key="8">
    <source>
        <dbReference type="EMBL" id="MCE7027924.1"/>
    </source>
</evidence>
<name>A0A9X1T4M8_9HYPH</name>
<dbReference type="SUPFAM" id="SSF52833">
    <property type="entry name" value="Thioredoxin-like"/>
    <property type="match status" value="1"/>
</dbReference>
<evidence type="ECO:0000256" key="2">
    <source>
        <dbReference type="ARBA" id="ARBA00022714"/>
    </source>
</evidence>
<comment type="similarity">
    <text evidence="1">Belongs to the complex I 24 kDa subunit family.</text>
</comment>
<accession>A0A9X1T4M8</accession>
<organism evidence="8 9">
    <name type="scientific">Jiella avicenniae</name>
    <dbReference type="NCBI Taxonomy" id="2907202"/>
    <lineage>
        <taxon>Bacteria</taxon>
        <taxon>Pseudomonadati</taxon>
        <taxon>Pseudomonadota</taxon>
        <taxon>Alphaproteobacteria</taxon>
        <taxon>Hyphomicrobiales</taxon>
        <taxon>Aurantimonadaceae</taxon>
        <taxon>Jiella</taxon>
    </lineage>
</organism>
<keyword evidence="4 7" id="KW-0408">Iron</keyword>
<comment type="cofactor">
    <cofactor evidence="7">
        <name>[2Fe-2S] cluster</name>
        <dbReference type="ChEBI" id="CHEBI:190135"/>
    </cofactor>
    <text evidence="7">Binds 1 [2Fe-2S] cluster.</text>
</comment>
<feature type="binding site" evidence="7">
    <location>
        <position position="123"/>
    </location>
    <ligand>
        <name>[2Fe-2S] cluster</name>
        <dbReference type="ChEBI" id="CHEBI:190135"/>
    </ligand>
</feature>
<dbReference type="InterPro" id="IPR028431">
    <property type="entry name" value="NADP_DH_HndA-like"/>
</dbReference>
<dbReference type="EMBL" id="JAJUWU010000007">
    <property type="protein sequence ID" value="MCE7027924.1"/>
    <property type="molecule type" value="Genomic_DNA"/>
</dbReference>
<dbReference type="GO" id="GO:0046872">
    <property type="term" value="F:metal ion binding"/>
    <property type="evidence" value="ECO:0007669"/>
    <property type="project" value="UniProtKB-KW"/>
</dbReference>
<dbReference type="Proteomes" id="UP001139035">
    <property type="component" value="Unassembled WGS sequence"/>
</dbReference>
<evidence type="ECO:0000256" key="4">
    <source>
        <dbReference type="ARBA" id="ARBA00023004"/>
    </source>
</evidence>
<evidence type="ECO:0000313" key="9">
    <source>
        <dbReference type="Proteomes" id="UP001139035"/>
    </source>
</evidence>
<evidence type="ECO:0000256" key="3">
    <source>
        <dbReference type="ARBA" id="ARBA00022723"/>
    </source>
</evidence>
<feature type="binding site" evidence="7">
    <location>
        <position position="127"/>
    </location>
    <ligand>
        <name>[2Fe-2S] cluster</name>
        <dbReference type="ChEBI" id="CHEBI:190135"/>
    </ligand>
</feature>
<keyword evidence="3 7" id="KW-0479">Metal-binding</keyword>
<dbReference type="InterPro" id="IPR036249">
    <property type="entry name" value="Thioredoxin-like_sf"/>
</dbReference>
<evidence type="ECO:0000256" key="5">
    <source>
        <dbReference type="ARBA" id="ARBA00023014"/>
    </source>
</evidence>
<dbReference type="NCBIfam" id="NF004638">
    <property type="entry name" value="PRK05988.1"/>
    <property type="match status" value="1"/>
</dbReference>
<evidence type="ECO:0000256" key="1">
    <source>
        <dbReference type="ARBA" id="ARBA00010643"/>
    </source>
</evidence>
<dbReference type="GO" id="GO:0016491">
    <property type="term" value="F:oxidoreductase activity"/>
    <property type="evidence" value="ECO:0007669"/>
    <property type="project" value="InterPro"/>
</dbReference>
<protein>
    <submittedName>
        <fullName evidence="8">Formate dehydrogenase subunit gamma</fullName>
    </submittedName>
</protein>
<dbReference type="PROSITE" id="PS01099">
    <property type="entry name" value="COMPLEX1_24K"/>
    <property type="match status" value="1"/>
</dbReference>
<dbReference type="InterPro" id="IPR002023">
    <property type="entry name" value="NuoE-like"/>
</dbReference>
<feature type="binding site" evidence="7">
    <location>
        <position position="82"/>
    </location>
    <ligand>
        <name>[2Fe-2S] cluster</name>
        <dbReference type="ChEBI" id="CHEBI:190135"/>
    </ligand>
</feature>
<dbReference type="RefSeq" id="WP_233719087.1">
    <property type="nucleotide sequence ID" value="NZ_JAJUWU010000007.1"/>
</dbReference>
<proteinExistence type="inferred from homology"/>
<dbReference type="CDD" id="cd03081">
    <property type="entry name" value="TRX_Fd_NuoE_FDH_gamma"/>
    <property type="match status" value="1"/>
</dbReference>
<feature type="binding site" evidence="7">
    <location>
        <position position="87"/>
    </location>
    <ligand>
        <name>[2Fe-2S] cluster</name>
        <dbReference type="ChEBI" id="CHEBI:190135"/>
    </ligand>
</feature>
<sequence length="157" mass="16967">MVSQARYDEGEVAEIIAEHAGLEGPMLPILHGIQERYGHVPEAAVRQIAAALNLTRAEVYGVVTFYHDFHKEPRGRHVLKVCRAEACQAAGSDAMAGAIERALGVRFGETTEDGQVTLEAVYCLGLCAAAPSAMLDRRIVGRLNEAKIGTLIEEARL</sequence>
<dbReference type="Pfam" id="PF01257">
    <property type="entry name" value="2Fe-2S_thioredx"/>
    <property type="match status" value="1"/>
</dbReference>
<reference evidence="8" key="1">
    <citation type="submission" date="2022-01" db="EMBL/GenBank/DDBJ databases">
        <title>Jiella avicenniae sp. nov., a novel endophytic bacterium isolated from bark of Avicennia marina.</title>
        <authorList>
            <person name="Tuo L."/>
        </authorList>
    </citation>
    <scope>NUCLEOTIDE SEQUENCE</scope>
    <source>
        <strain evidence="8">CBK1P-4</strain>
    </source>
</reference>
<keyword evidence="2 7" id="KW-0001">2Fe-2S</keyword>
<dbReference type="GO" id="GO:0051537">
    <property type="term" value="F:2 iron, 2 sulfur cluster binding"/>
    <property type="evidence" value="ECO:0007669"/>
    <property type="project" value="UniProtKB-KW"/>
</dbReference>
<dbReference type="PANTHER" id="PTHR43342">
    <property type="entry name" value="NADH-QUINONE OXIDOREDUCTASE, E SUBUNIT"/>
    <property type="match status" value="1"/>
</dbReference>